<dbReference type="PANTHER" id="PTHR30514">
    <property type="entry name" value="GLUCOKINASE"/>
    <property type="match status" value="1"/>
</dbReference>
<feature type="domain" description="SIS" evidence="5">
    <location>
        <begin position="142"/>
        <end position="279"/>
    </location>
</feature>
<dbReference type="Pfam" id="PF01418">
    <property type="entry name" value="HTH_6"/>
    <property type="match status" value="1"/>
</dbReference>
<dbReference type="InterPro" id="IPR046348">
    <property type="entry name" value="SIS_dom_sf"/>
</dbReference>
<dbReference type="InterPro" id="IPR035472">
    <property type="entry name" value="RpiR-like_SIS"/>
</dbReference>
<protein>
    <submittedName>
        <fullName evidence="6">HTH-type transcriptional regulator MurR</fullName>
    </submittedName>
</protein>
<dbReference type="PROSITE" id="PS51464">
    <property type="entry name" value="SIS"/>
    <property type="match status" value="1"/>
</dbReference>
<dbReference type="CDD" id="cd05013">
    <property type="entry name" value="SIS_RpiR"/>
    <property type="match status" value="1"/>
</dbReference>
<dbReference type="PROSITE" id="PS51071">
    <property type="entry name" value="HTH_RPIR"/>
    <property type="match status" value="1"/>
</dbReference>
<dbReference type="InterPro" id="IPR000281">
    <property type="entry name" value="HTH_RpiR"/>
</dbReference>
<dbReference type="Pfam" id="PF01380">
    <property type="entry name" value="SIS"/>
    <property type="match status" value="1"/>
</dbReference>
<dbReference type="Proteomes" id="UP000076577">
    <property type="component" value="Unassembled WGS sequence"/>
</dbReference>
<dbReference type="InterPro" id="IPR036388">
    <property type="entry name" value="WH-like_DNA-bd_sf"/>
</dbReference>
<dbReference type="GO" id="GO:0003700">
    <property type="term" value="F:DNA-binding transcription factor activity"/>
    <property type="evidence" value="ECO:0007669"/>
    <property type="project" value="InterPro"/>
</dbReference>
<dbReference type="InterPro" id="IPR047640">
    <property type="entry name" value="RpiR-like"/>
</dbReference>
<evidence type="ECO:0000256" key="2">
    <source>
        <dbReference type="ARBA" id="ARBA00023125"/>
    </source>
</evidence>
<dbReference type="GO" id="GO:0097367">
    <property type="term" value="F:carbohydrate derivative binding"/>
    <property type="evidence" value="ECO:0007669"/>
    <property type="project" value="InterPro"/>
</dbReference>
<accession>A0A165YMR2</accession>
<dbReference type="PATRIC" id="fig|989403.3.peg.2671"/>
<keyword evidence="3" id="KW-0804">Transcription</keyword>
<dbReference type="Gene3D" id="1.10.10.10">
    <property type="entry name" value="Winged helix-like DNA-binding domain superfamily/Winged helix DNA-binding domain"/>
    <property type="match status" value="1"/>
</dbReference>
<dbReference type="SUPFAM" id="SSF46689">
    <property type="entry name" value="Homeodomain-like"/>
    <property type="match status" value="1"/>
</dbReference>
<dbReference type="PANTHER" id="PTHR30514:SF20">
    <property type="entry name" value="TRANSCRIPTIONAL REGULATOR"/>
    <property type="match status" value="1"/>
</dbReference>
<dbReference type="InterPro" id="IPR001347">
    <property type="entry name" value="SIS_dom"/>
</dbReference>
<dbReference type="STRING" id="989403.SAMN05421798_101532"/>
<dbReference type="InterPro" id="IPR009057">
    <property type="entry name" value="Homeodomain-like_sf"/>
</dbReference>
<dbReference type="EMBL" id="LMCB01000017">
    <property type="protein sequence ID" value="KZL18991.1"/>
    <property type="molecule type" value="Genomic_DNA"/>
</dbReference>
<keyword evidence="2" id="KW-0238">DNA-binding</keyword>
<dbReference type="GO" id="GO:1901135">
    <property type="term" value="P:carbohydrate derivative metabolic process"/>
    <property type="evidence" value="ECO:0007669"/>
    <property type="project" value="InterPro"/>
</dbReference>
<reference evidence="6 7" key="1">
    <citation type="journal article" date="2016" name="Front. Microbiol.">
        <title>Comparative Genomic Analysis Reveals a Diverse Repertoire of Genes Involved in Prokaryote-Eukaryote Interactions within the Pseudovibrio Genus.</title>
        <authorList>
            <person name="Romano S."/>
            <person name="Fernandez-Guerra A."/>
            <person name="Reen F.J."/>
            <person name="Glockner F.O."/>
            <person name="Crowley S.P."/>
            <person name="O'Sullivan O."/>
            <person name="Cotter P.D."/>
            <person name="Adams C."/>
            <person name="Dobson A.D."/>
            <person name="O'Gara F."/>
        </authorList>
    </citation>
    <scope>NUCLEOTIDE SEQUENCE [LARGE SCALE GENOMIC DNA]</scope>
    <source>
        <strain evidence="6 7">Ad2</strain>
    </source>
</reference>
<feature type="domain" description="HTH rpiR-type" evidence="4">
    <location>
        <begin position="17"/>
        <end position="93"/>
    </location>
</feature>
<dbReference type="OrthoDB" id="9814005at2"/>
<keyword evidence="7" id="KW-1185">Reference proteome</keyword>
<evidence type="ECO:0000313" key="6">
    <source>
        <dbReference type="EMBL" id="KZL18991.1"/>
    </source>
</evidence>
<dbReference type="GO" id="GO:0003677">
    <property type="term" value="F:DNA binding"/>
    <property type="evidence" value="ECO:0007669"/>
    <property type="project" value="UniProtKB-KW"/>
</dbReference>
<evidence type="ECO:0000259" key="4">
    <source>
        <dbReference type="PROSITE" id="PS51071"/>
    </source>
</evidence>
<keyword evidence="1" id="KW-0805">Transcription regulation</keyword>
<evidence type="ECO:0000256" key="3">
    <source>
        <dbReference type="ARBA" id="ARBA00023163"/>
    </source>
</evidence>
<comment type="caution">
    <text evidence="6">The sequence shown here is derived from an EMBL/GenBank/DDBJ whole genome shotgun (WGS) entry which is preliminary data.</text>
</comment>
<name>A0A165YMR2_9HYPH</name>
<organism evidence="6 7">
    <name type="scientific">Pseudovibrio axinellae</name>
    <dbReference type="NCBI Taxonomy" id="989403"/>
    <lineage>
        <taxon>Bacteria</taxon>
        <taxon>Pseudomonadati</taxon>
        <taxon>Pseudomonadota</taxon>
        <taxon>Alphaproteobacteria</taxon>
        <taxon>Hyphomicrobiales</taxon>
        <taxon>Stappiaceae</taxon>
        <taxon>Pseudovibrio</taxon>
    </lineage>
</organism>
<dbReference type="RefSeq" id="WP_068006262.1">
    <property type="nucleotide sequence ID" value="NZ_FOFM01000001.1"/>
</dbReference>
<dbReference type="SUPFAM" id="SSF53697">
    <property type="entry name" value="SIS domain"/>
    <property type="match status" value="1"/>
</dbReference>
<proteinExistence type="predicted"/>
<evidence type="ECO:0000259" key="5">
    <source>
        <dbReference type="PROSITE" id="PS51464"/>
    </source>
</evidence>
<evidence type="ECO:0000313" key="7">
    <source>
        <dbReference type="Proteomes" id="UP000076577"/>
    </source>
</evidence>
<dbReference type="Gene3D" id="3.40.50.10490">
    <property type="entry name" value="Glucose-6-phosphate isomerase like protein, domain 1"/>
    <property type="match status" value="1"/>
</dbReference>
<evidence type="ECO:0000256" key="1">
    <source>
        <dbReference type="ARBA" id="ARBA00023015"/>
    </source>
</evidence>
<dbReference type="AlphaFoldDB" id="A0A165YMR2"/>
<gene>
    <name evidence="6" type="primary">murR</name>
    <name evidence="6" type="ORF">PsAD2_02509</name>
</gene>
<sequence length="283" mass="30736">MTQNLDAIKPDAPSDYESLKTRISTLSDSMPKRLMQCARYALANPDRIALGTTAEIASAAGVQPSTLVRFAQTLGFDGFSQMQQIFQGQLVGRNNEYTERLTKIRESGTNTPGGILGNFVERSKQSLDDLVRQVDTAALERTIEALSSAENIHLLGLRRAYPVVSYLHYTLGKMGVRTNLLEYTGGILEERVQFINEGDALFVATFSPYSPEVVEFASKAFGRGVAVVSLTDSVLSPIARVSSTVLEVNEAEHGAFRSLSTTMCLATSIAVAVGDARKWTSLS</sequence>